<sequence length="38" mass="4417">MRCHLAHTRLASQTSKHTAITQMNINNVRLNCVNDHRM</sequence>
<protein>
    <submittedName>
        <fullName evidence="1">Uncharacterized protein</fullName>
    </submittedName>
</protein>
<proteinExistence type="predicted"/>
<evidence type="ECO:0000313" key="1">
    <source>
        <dbReference type="EMBL" id="RSX54141.1"/>
    </source>
</evidence>
<name>A0A430FMT8_9BIFI</name>
<keyword evidence="2" id="KW-1185">Reference proteome</keyword>
<evidence type="ECO:0000313" key="2">
    <source>
        <dbReference type="Proteomes" id="UP000287533"/>
    </source>
</evidence>
<dbReference type="EMBL" id="QXGL01000001">
    <property type="protein sequence ID" value="RSX54141.1"/>
    <property type="molecule type" value="Genomic_DNA"/>
</dbReference>
<comment type="caution">
    <text evidence="1">The sequence shown here is derived from an EMBL/GenBank/DDBJ whole genome shotgun (WGS) entry which is preliminary data.</text>
</comment>
<gene>
    <name evidence="1" type="ORF">D2E25_0449</name>
</gene>
<reference evidence="1 2" key="1">
    <citation type="submission" date="2018-09" db="EMBL/GenBank/DDBJ databases">
        <title>Characterization of the phylogenetic diversity of five novel species belonging to the genus Bifidobacterium.</title>
        <authorList>
            <person name="Lugli G.A."/>
            <person name="Duranti S."/>
            <person name="Milani C."/>
        </authorList>
    </citation>
    <scope>NUCLEOTIDE SEQUENCE [LARGE SCALE GENOMIC DNA]</scope>
    <source>
        <strain evidence="1 2">2034B</strain>
    </source>
</reference>
<dbReference type="AlphaFoldDB" id="A0A430FMT8"/>
<organism evidence="1 2">
    <name type="scientific">Bifidobacterium goeldii</name>
    <dbReference type="NCBI Taxonomy" id="2306975"/>
    <lineage>
        <taxon>Bacteria</taxon>
        <taxon>Bacillati</taxon>
        <taxon>Actinomycetota</taxon>
        <taxon>Actinomycetes</taxon>
        <taxon>Bifidobacteriales</taxon>
        <taxon>Bifidobacteriaceae</taxon>
        <taxon>Bifidobacterium</taxon>
    </lineage>
</organism>
<dbReference type="Proteomes" id="UP000287533">
    <property type="component" value="Unassembled WGS sequence"/>
</dbReference>
<accession>A0A430FMT8</accession>